<organism evidence="1 2">
    <name type="scientific">Coemansia pectinata</name>
    <dbReference type="NCBI Taxonomy" id="1052879"/>
    <lineage>
        <taxon>Eukaryota</taxon>
        <taxon>Fungi</taxon>
        <taxon>Fungi incertae sedis</taxon>
        <taxon>Zoopagomycota</taxon>
        <taxon>Kickxellomycotina</taxon>
        <taxon>Kickxellomycetes</taxon>
        <taxon>Kickxellales</taxon>
        <taxon>Kickxellaceae</taxon>
        <taxon>Coemansia</taxon>
    </lineage>
</organism>
<evidence type="ECO:0000313" key="2">
    <source>
        <dbReference type="Proteomes" id="UP001140011"/>
    </source>
</evidence>
<dbReference type="OrthoDB" id="5529877at2759"/>
<feature type="non-terminal residue" evidence="1">
    <location>
        <position position="241"/>
    </location>
</feature>
<sequence>MAPMVNEVRVANDHELGKMLQRQGAQFVDLVRRLFGIVDTTVISGFSTSLLGFMHFELVCNLVCLEFWVDSNVDEILSLIRRNTPTLQTLEILLYLVIDFTGLFRNPDDGGYLEYPCLHTLKLVSFDGSTSSQMSTRKSVVPFPRLRKLVLSMVYPFGDDVLFRGNATTFEYVKLVPCTKLVEVLKQYKVFTPISHPKLQCVIFNTLLGPVSDVFVSTDTYLRFALSIAPGASVREIPNLS</sequence>
<reference evidence="1" key="1">
    <citation type="submission" date="2022-07" db="EMBL/GenBank/DDBJ databases">
        <title>Phylogenomic reconstructions and comparative analyses of Kickxellomycotina fungi.</title>
        <authorList>
            <person name="Reynolds N.K."/>
            <person name="Stajich J.E."/>
            <person name="Barry K."/>
            <person name="Grigoriev I.V."/>
            <person name="Crous P."/>
            <person name="Smith M.E."/>
        </authorList>
    </citation>
    <scope>NUCLEOTIDE SEQUENCE</scope>
    <source>
        <strain evidence="1">BCRC 34297</strain>
    </source>
</reference>
<comment type="caution">
    <text evidence="1">The sequence shown here is derived from an EMBL/GenBank/DDBJ whole genome shotgun (WGS) entry which is preliminary data.</text>
</comment>
<accession>A0A9W8L7Y7</accession>
<proteinExistence type="predicted"/>
<dbReference type="EMBL" id="JANBUH010002231">
    <property type="protein sequence ID" value="KAJ2740400.1"/>
    <property type="molecule type" value="Genomic_DNA"/>
</dbReference>
<dbReference type="Proteomes" id="UP001140011">
    <property type="component" value="Unassembled WGS sequence"/>
</dbReference>
<keyword evidence="2" id="KW-1185">Reference proteome</keyword>
<evidence type="ECO:0000313" key="1">
    <source>
        <dbReference type="EMBL" id="KAJ2740400.1"/>
    </source>
</evidence>
<protein>
    <submittedName>
        <fullName evidence="1">Uncharacterized protein</fullName>
    </submittedName>
</protein>
<gene>
    <name evidence="1" type="ORF">GGI19_007132</name>
</gene>
<dbReference type="AlphaFoldDB" id="A0A9W8L7Y7"/>
<name>A0A9W8L7Y7_9FUNG</name>